<sequence>MVIRTLAASIKASDYALHESIKRARDDARETNYRLDRVLAALAQNKK</sequence>
<keyword evidence="2" id="KW-1185">Reference proteome</keyword>
<comment type="caution">
    <text evidence="1">The sequence shown here is derived from an EMBL/GenBank/DDBJ whole genome shotgun (WGS) entry which is preliminary data.</text>
</comment>
<dbReference type="Proteomes" id="UP000252893">
    <property type="component" value="Unassembled WGS sequence"/>
</dbReference>
<dbReference type="EMBL" id="QNRH01000015">
    <property type="protein sequence ID" value="RBO89645.1"/>
    <property type="molecule type" value="Genomic_DNA"/>
</dbReference>
<gene>
    <name evidence="1" type="ORF">DFR47_11512</name>
</gene>
<evidence type="ECO:0000313" key="1">
    <source>
        <dbReference type="EMBL" id="RBO89645.1"/>
    </source>
</evidence>
<proteinExistence type="predicted"/>
<accession>A0A366DI72</accession>
<organism evidence="1 2">
    <name type="scientific">Pseudochrobactrum asaccharolyticum</name>
    <dbReference type="NCBI Taxonomy" id="354351"/>
    <lineage>
        <taxon>Bacteria</taxon>
        <taxon>Pseudomonadati</taxon>
        <taxon>Pseudomonadota</taxon>
        <taxon>Alphaproteobacteria</taxon>
        <taxon>Hyphomicrobiales</taxon>
        <taxon>Brucellaceae</taxon>
        <taxon>Pseudochrobactrum</taxon>
    </lineage>
</organism>
<dbReference type="AlphaFoldDB" id="A0A366DI72"/>
<evidence type="ECO:0000313" key="2">
    <source>
        <dbReference type="Proteomes" id="UP000252893"/>
    </source>
</evidence>
<protein>
    <submittedName>
        <fullName evidence="1">Uncharacterized protein</fullName>
    </submittedName>
</protein>
<name>A0A366DI72_9HYPH</name>
<reference evidence="1 2" key="1">
    <citation type="submission" date="2018-06" db="EMBL/GenBank/DDBJ databases">
        <title>Genomic Encyclopedia of Type Strains, Phase IV (KMG-IV): sequencing the most valuable type-strain genomes for metagenomic binning, comparative biology and taxonomic classification.</title>
        <authorList>
            <person name="Goeker M."/>
        </authorList>
    </citation>
    <scope>NUCLEOTIDE SEQUENCE [LARGE SCALE GENOMIC DNA]</scope>
    <source>
        <strain evidence="1 2">DSM 25619</strain>
    </source>
</reference>